<reference evidence="1" key="1">
    <citation type="journal article" date="2015" name="Nature">
        <title>Complex archaea that bridge the gap between prokaryotes and eukaryotes.</title>
        <authorList>
            <person name="Spang A."/>
            <person name="Saw J.H."/>
            <person name="Jorgensen S.L."/>
            <person name="Zaremba-Niedzwiedzka K."/>
            <person name="Martijn J."/>
            <person name="Lind A.E."/>
            <person name="van Eijk R."/>
            <person name="Schleper C."/>
            <person name="Guy L."/>
            <person name="Ettema T.J."/>
        </authorList>
    </citation>
    <scope>NUCLEOTIDE SEQUENCE</scope>
</reference>
<dbReference type="AlphaFoldDB" id="A0A0F9MI39"/>
<protein>
    <submittedName>
        <fullName evidence="1">Uncharacterized protein</fullName>
    </submittedName>
</protein>
<proteinExistence type="predicted"/>
<name>A0A0F9MI39_9ZZZZ</name>
<organism evidence="1">
    <name type="scientific">marine sediment metagenome</name>
    <dbReference type="NCBI Taxonomy" id="412755"/>
    <lineage>
        <taxon>unclassified sequences</taxon>
        <taxon>metagenomes</taxon>
        <taxon>ecological metagenomes</taxon>
    </lineage>
</organism>
<dbReference type="EMBL" id="LAZR01004614">
    <property type="protein sequence ID" value="KKN07040.1"/>
    <property type="molecule type" value="Genomic_DNA"/>
</dbReference>
<evidence type="ECO:0000313" key="1">
    <source>
        <dbReference type="EMBL" id="KKN07040.1"/>
    </source>
</evidence>
<comment type="caution">
    <text evidence="1">The sequence shown here is derived from an EMBL/GenBank/DDBJ whole genome shotgun (WGS) entry which is preliminary data.</text>
</comment>
<accession>A0A0F9MI39</accession>
<gene>
    <name evidence="1" type="ORF">LCGC14_1071190</name>
</gene>
<sequence length="142" mass="16153">MELQELKDQLVKWMDSIKYGYRDSDSYMMETESIDGKQGVRIVLFTDVNKYNIVAYAPSDDYSGYLGAMGSSRKPRAGEDWTRGNDLADGDFSQETWIEILGDIVGYELVKIHRSVKYLYGVEEPPSCRGAGIPIEEFKSEK</sequence>